<feature type="domain" description="Prephenate/arogenate dehydrogenase" evidence="3">
    <location>
        <begin position="64"/>
        <end position="349"/>
    </location>
</feature>
<dbReference type="Proteomes" id="UP000316726">
    <property type="component" value="Chromosome 14"/>
</dbReference>
<dbReference type="EMBL" id="CP031047">
    <property type="protein sequence ID" value="QDZ24612.1"/>
    <property type="molecule type" value="Genomic_DNA"/>
</dbReference>
<feature type="compositionally biased region" description="Basic and acidic residues" evidence="2">
    <location>
        <begin position="20"/>
        <end position="40"/>
    </location>
</feature>
<feature type="region of interest" description="Disordered" evidence="2">
    <location>
        <begin position="17"/>
        <end position="55"/>
    </location>
</feature>
<proteinExistence type="predicted"/>
<gene>
    <name evidence="4" type="ORF">A3770_14p71300</name>
</gene>
<feature type="region of interest" description="Disordered" evidence="2">
    <location>
        <begin position="330"/>
        <end position="349"/>
    </location>
</feature>
<organism evidence="4 5">
    <name type="scientific">Chloropicon primus</name>
    <dbReference type="NCBI Taxonomy" id="1764295"/>
    <lineage>
        <taxon>Eukaryota</taxon>
        <taxon>Viridiplantae</taxon>
        <taxon>Chlorophyta</taxon>
        <taxon>Chloropicophyceae</taxon>
        <taxon>Chloropicales</taxon>
        <taxon>Chloropicaceae</taxon>
        <taxon>Chloropicon</taxon>
    </lineage>
</organism>
<sequence>MGSACAVPCVALDAAQTFDSESKRESDKEKKNANKSKAGEEATTSFASPAGERGRETEDGLCRLKIGIVGFGTFGQFLAKRFVSQGHAVLATSRSDKYLPVAEELGVEYFSNVDDFCEEHPEVVVLCTSILSTERVVQKFPFLRLKRNTLLVDVLSVKEFPKKLLLREVPEEFDILCTHPMFGPDSGKGSWEGLPMMFDKVRMDSENKKNEERCHNFLKIFEHEGCRMIPMSCEEHDRQAASTQFITHTVGRMLGDMALESTQINTKGYESLLTLIENTCNDSFELYYGLFMYNQNATETLEAMERSFDRTKKRLFDQLHEVLREQIFGEGQPAHIREQQQSAGRKLNK</sequence>
<keyword evidence="5" id="KW-1185">Reference proteome</keyword>
<evidence type="ECO:0000256" key="1">
    <source>
        <dbReference type="ARBA" id="ARBA00023002"/>
    </source>
</evidence>
<dbReference type="GO" id="GO:0006571">
    <property type="term" value="P:tyrosine biosynthetic process"/>
    <property type="evidence" value="ECO:0007669"/>
    <property type="project" value="InterPro"/>
</dbReference>
<evidence type="ECO:0000259" key="3">
    <source>
        <dbReference type="PROSITE" id="PS51176"/>
    </source>
</evidence>
<dbReference type="Gene3D" id="3.40.50.720">
    <property type="entry name" value="NAD(P)-binding Rossmann-like Domain"/>
    <property type="match status" value="1"/>
</dbReference>
<dbReference type="PROSITE" id="PS51176">
    <property type="entry name" value="PDH_ADH"/>
    <property type="match status" value="1"/>
</dbReference>
<dbReference type="AlphaFoldDB" id="A0A5B8MYE0"/>
<dbReference type="InterPro" id="IPR003099">
    <property type="entry name" value="Prephen_DH"/>
</dbReference>
<dbReference type="InterPro" id="IPR028939">
    <property type="entry name" value="P5C_Rdtase_cat_N"/>
</dbReference>
<dbReference type="InterPro" id="IPR045011">
    <property type="entry name" value="TYRAAT1/2"/>
</dbReference>
<dbReference type="SUPFAM" id="SSF48179">
    <property type="entry name" value="6-phosphogluconate dehydrogenase C-terminal domain-like"/>
    <property type="match status" value="1"/>
</dbReference>
<dbReference type="SUPFAM" id="SSF51735">
    <property type="entry name" value="NAD(P)-binding Rossmann-fold domains"/>
    <property type="match status" value="1"/>
</dbReference>
<dbReference type="OrthoDB" id="2414662at2759"/>
<dbReference type="InterPro" id="IPR036291">
    <property type="entry name" value="NAD(P)-bd_dom_sf"/>
</dbReference>
<evidence type="ECO:0000313" key="5">
    <source>
        <dbReference type="Proteomes" id="UP000316726"/>
    </source>
</evidence>
<dbReference type="STRING" id="1764295.A0A5B8MYE0"/>
<dbReference type="GO" id="GO:0008977">
    <property type="term" value="F:prephenate dehydrogenase (NAD+) activity"/>
    <property type="evidence" value="ECO:0007669"/>
    <property type="project" value="InterPro"/>
</dbReference>
<accession>A0A5B8MYE0</accession>
<dbReference type="GO" id="GO:0033730">
    <property type="term" value="F:arogenate dehydrogenase (NADP+) activity"/>
    <property type="evidence" value="ECO:0007669"/>
    <property type="project" value="InterPro"/>
</dbReference>
<reference evidence="4 5" key="1">
    <citation type="submission" date="2018-07" db="EMBL/GenBank/DDBJ databases">
        <title>The complete nuclear genome of the prasinophyte Chloropicon primus (CCMP1205).</title>
        <authorList>
            <person name="Pombert J.-F."/>
            <person name="Otis C."/>
            <person name="Turmel M."/>
            <person name="Lemieux C."/>
        </authorList>
    </citation>
    <scope>NUCLEOTIDE SEQUENCE [LARGE SCALE GENOMIC DNA]</scope>
    <source>
        <strain evidence="4 5">CCMP1205</strain>
    </source>
</reference>
<dbReference type="InterPro" id="IPR008927">
    <property type="entry name" value="6-PGluconate_DH-like_C_sf"/>
</dbReference>
<dbReference type="InterPro" id="IPR059064">
    <property type="entry name" value="TYRAAT2_C"/>
</dbReference>
<dbReference type="PANTHER" id="PTHR43207:SF4">
    <property type="entry name" value="AROGENATE DEHYDROGENASE 2, CHLOROPLASTIC"/>
    <property type="match status" value="1"/>
</dbReference>
<name>A0A5B8MYE0_9CHLO</name>
<evidence type="ECO:0000256" key="2">
    <source>
        <dbReference type="SAM" id="MobiDB-lite"/>
    </source>
</evidence>
<evidence type="ECO:0000313" key="4">
    <source>
        <dbReference type="EMBL" id="QDZ24612.1"/>
    </source>
</evidence>
<dbReference type="GO" id="GO:0004665">
    <property type="term" value="F:prephenate dehydrogenase (NADP+) activity"/>
    <property type="evidence" value="ECO:0007669"/>
    <property type="project" value="InterPro"/>
</dbReference>
<keyword evidence="1" id="KW-0560">Oxidoreductase</keyword>
<dbReference type="PANTHER" id="PTHR43207">
    <property type="entry name" value="AROGENATE DEHYDROGENASE-RELATED"/>
    <property type="match status" value="1"/>
</dbReference>
<dbReference type="Pfam" id="PF03807">
    <property type="entry name" value="F420_oxidored"/>
    <property type="match status" value="1"/>
</dbReference>
<dbReference type="Pfam" id="PF26213">
    <property type="entry name" value="TYRAAT1_C"/>
    <property type="match status" value="1"/>
</dbReference>
<protein>
    <submittedName>
        <fullName evidence="4">Arogenate dehydrogenase</fullName>
    </submittedName>
</protein>